<dbReference type="InterPro" id="IPR004477">
    <property type="entry name" value="ComEC_N"/>
</dbReference>
<dbReference type="PANTHER" id="PTHR30619:SF1">
    <property type="entry name" value="RECOMBINATION PROTEIN 2"/>
    <property type="match status" value="1"/>
</dbReference>
<feature type="transmembrane region" description="Helical" evidence="6">
    <location>
        <begin position="281"/>
        <end position="299"/>
    </location>
</feature>
<keyword evidence="4 6" id="KW-1133">Transmembrane helix</keyword>
<accession>A0A1I6JV74</accession>
<feature type="transmembrane region" description="Helical" evidence="6">
    <location>
        <begin position="447"/>
        <end position="468"/>
    </location>
</feature>
<reference evidence="9 10" key="1">
    <citation type="submission" date="2016-10" db="EMBL/GenBank/DDBJ databases">
        <authorList>
            <person name="de Groot N.N."/>
        </authorList>
    </citation>
    <scope>NUCLEOTIDE SEQUENCE [LARGE SCALE GENOMIC DNA]</scope>
    <source>
        <strain evidence="9 10">S5-249</strain>
    </source>
</reference>
<feature type="transmembrane region" description="Helical" evidence="6">
    <location>
        <begin position="350"/>
        <end position="368"/>
    </location>
</feature>
<feature type="transmembrane region" description="Helical" evidence="6">
    <location>
        <begin position="415"/>
        <end position="435"/>
    </location>
</feature>
<feature type="domain" description="DUF4131" evidence="8">
    <location>
        <begin position="29"/>
        <end position="177"/>
    </location>
</feature>
<dbReference type="Pfam" id="PF03772">
    <property type="entry name" value="Competence"/>
    <property type="match status" value="1"/>
</dbReference>
<dbReference type="Pfam" id="PF13567">
    <property type="entry name" value="DUF4131"/>
    <property type="match status" value="1"/>
</dbReference>
<evidence type="ECO:0000256" key="1">
    <source>
        <dbReference type="ARBA" id="ARBA00004651"/>
    </source>
</evidence>
<evidence type="ECO:0000256" key="5">
    <source>
        <dbReference type="ARBA" id="ARBA00023136"/>
    </source>
</evidence>
<sequence length="693" mass="72171">MERDQLPLWLPIGLGAGIAAWFALPDPARWAGWMLGAGGLAAMLAVLGQGTRASRALAILLLVAAFGCGLVWWRSQSVAAPVLGRTVVAAFAATVETVEPLPARDAVRVLLAPDPGQGLPPRLRVSFAAADVPAGLAPTARLSLRARLVPPPPAALPGAYNFSRIAWFRGVGASGRAFPGATLIAPAAKPGPAARLADLRARLSAHIQSRLPGASGGVAAALATGDQGAIPDDAAEAMRRSGLAHLLSISGLHVTAVTAAAMLLVLRLLALSPALALRWNLPLVAAGAGACAAVAYTLLSGAEVPTIRSCIAAVLVLAALALGREAMTLRLVAAGALVVLLLWPESLVGASFQLSFAAIVAIVALHDSPRVRGWFIRREEALPRRIARALGSLLLTGLVVELALMPIALWHFHRAGLYGALANIVAIPLSTFVAMPLEAAALIFDTIGLGGPFWWAGGKALDLLLWIARTVAAAPGASRMLPSMPAGAFGAMVSGGLWLALWRTRVRLLGLAPILIGVAWAASARPPDLLVTGDGRHVALRGDEGGLALLRPRAGDYVRDLLGEAAAIDGEAAAFDDWPGARCGRDLCTAAIRRGGRTWHLLATRSAYRVEWGAFTRARAAADIVVSDRRLPRGCKPRWLKADAALLRTTGGLALGFDPLRVAVVRTGGRHPWEVPPVAVHPPRARVAPKPRE</sequence>
<dbReference type="InterPro" id="IPR025405">
    <property type="entry name" value="DUF4131"/>
</dbReference>
<feature type="transmembrane region" description="Helical" evidence="6">
    <location>
        <begin position="305"/>
        <end position="322"/>
    </location>
</feature>
<feature type="transmembrane region" description="Helical" evidence="6">
    <location>
        <begin position="480"/>
        <end position="501"/>
    </location>
</feature>
<feature type="transmembrane region" description="Helical" evidence="6">
    <location>
        <begin position="327"/>
        <end position="344"/>
    </location>
</feature>
<keyword evidence="3 6" id="KW-0812">Transmembrane</keyword>
<evidence type="ECO:0000256" key="3">
    <source>
        <dbReference type="ARBA" id="ARBA00022692"/>
    </source>
</evidence>
<dbReference type="InterPro" id="IPR052159">
    <property type="entry name" value="Competence_DNA_uptake"/>
</dbReference>
<dbReference type="PANTHER" id="PTHR30619">
    <property type="entry name" value="DNA INTERNALIZATION/COMPETENCE PROTEIN COMEC/REC2"/>
    <property type="match status" value="1"/>
</dbReference>
<evidence type="ECO:0000259" key="8">
    <source>
        <dbReference type="Pfam" id="PF13567"/>
    </source>
</evidence>
<keyword evidence="10" id="KW-1185">Reference proteome</keyword>
<dbReference type="RefSeq" id="WP_242653314.1">
    <property type="nucleotide sequence ID" value="NZ_FOZG01000001.1"/>
</dbReference>
<feature type="transmembrane region" description="Helical" evidence="6">
    <location>
        <begin position="508"/>
        <end position="524"/>
    </location>
</feature>
<protein>
    <submittedName>
        <fullName evidence="9">Competence protein ComEC</fullName>
    </submittedName>
</protein>
<feature type="transmembrane region" description="Helical" evidence="6">
    <location>
        <begin position="30"/>
        <end position="48"/>
    </location>
</feature>
<dbReference type="GO" id="GO:0005886">
    <property type="term" value="C:plasma membrane"/>
    <property type="evidence" value="ECO:0007669"/>
    <property type="project" value="UniProtKB-SubCell"/>
</dbReference>
<feature type="transmembrane region" description="Helical" evidence="6">
    <location>
        <begin position="55"/>
        <end position="73"/>
    </location>
</feature>
<feature type="domain" description="ComEC/Rec2-related protein" evidence="7">
    <location>
        <begin position="222"/>
        <end position="505"/>
    </location>
</feature>
<dbReference type="AlphaFoldDB" id="A0A1I6JV74"/>
<evidence type="ECO:0000313" key="10">
    <source>
        <dbReference type="Proteomes" id="UP000198824"/>
    </source>
</evidence>
<feature type="transmembrane region" description="Helical" evidence="6">
    <location>
        <begin position="389"/>
        <end position="409"/>
    </location>
</feature>
<evidence type="ECO:0000313" key="9">
    <source>
        <dbReference type="EMBL" id="SFR82788.1"/>
    </source>
</evidence>
<keyword evidence="5 6" id="KW-0472">Membrane</keyword>
<evidence type="ECO:0000256" key="6">
    <source>
        <dbReference type="SAM" id="Phobius"/>
    </source>
</evidence>
<evidence type="ECO:0000256" key="4">
    <source>
        <dbReference type="ARBA" id="ARBA00022989"/>
    </source>
</evidence>
<name>A0A1I6JV74_9SPHN</name>
<comment type="subcellular location">
    <subcellularLocation>
        <location evidence="1">Cell membrane</location>
        <topology evidence="1">Multi-pass membrane protein</topology>
    </subcellularLocation>
</comment>
<keyword evidence="2" id="KW-1003">Cell membrane</keyword>
<gene>
    <name evidence="9" type="ORF">SAMN05192580_0920</name>
</gene>
<dbReference type="EMBL" id="FOZG01000001">
    <property type="protein sequence ID" value="SFR82788.1"/>
    <property type="molecule type" value="Genomic_DNA"/>
</dbReference>
<dbReference type="NCBIfam" id="TIGR00360">
    <property type="entry name" value="ComEC_N-term"/>
    <property type="match status" value="1"/>
</dbReference>
<dbReference type="Proteomes" id="UP000198824">
    <property type="component" value="Unassembled WGS sequence"/>
</dbReference>
<dbReference type="STRING" id="1166337.SAMN05192580_0920"/>
<organism evidence="9 10">
    <name type="scientific">Sphingomonas jatrophae</name>
    <dbReference type="NCBI Taxonomy" id="1166337"/>
    <lineage>
        <taxon>Bacteria</taxon>
        <taxon>Pseudomonadati</taxon>
        <taxon>Pseudomonadota</taxon>
        <taxon>Alphaproteobacteria</taxon>
        <taxon>Sphingomonadales</taxon>
        <taxon>Sphingomonadaceae</taxon>
        <taxon>Sphingomonas</taxon>
    </lineage>
</organism>
<feature type="transmembrane region" description="Helical" evidence="6">
    <location>
        <begin position="246"/>
        <end position="269"/>
    </location>
</feature>
<feature type="transmembrane region" description="Helical" evidence="6">
    <location>
        <begin position="7"/>
        <end position="24"/>
    </location>
</feature>
<proteinExistence type="predicted"/>
<evidence type="ECO:0000259" key="7">
    <source>
        <dbReference type="Pfam" id="PF03772"/>
    </source>
</evidence>
<evidence type="ECO:0000256" key="2">
    <source>
        <dbReference type="ARBA" id="ARBA00022475"/>
    </source>
</evidence>